<comment type="similarity">
    <text evidence="2">Belongs to the HsdR family.</text>
</comment>
<evidence type="ECO:0000256" key="3">
    <source>
        <dbReference type="ARBA" id="ARBA00012654"/>
    </source>
</evidence>
<keyword evidence="11" id="KW-0175">Coiled coil</keyword>
<reference evidence="13 14" key="1">
    <citation type="submission" date="2011-01" db="EMBL/GenBank/DDBJ databases">
        <authorList>
            <person name="Muzny D."/>
            <person name="Qin X."/>
            <person name="Deng J."/>
            <person name="Jiang H."/>
            <person name="Liu Y."/>
            <person name="Qu J."/>
            <person name="Song X.-Z."/>
            <person name="Zhang L."/>
            <person name="Thornton R."/>
            <person name="Coyle M."/>
            <person name="Francisco L."/>
            <person name="Jackson L."/>
            <person name="Javaid M."/>
            <person name="Korchina V."/>
            <person name="Kovar C."/>
            <person name="Mata R."/>
            <person name="Mathew T."/>
            <person name="Ngo R."/>
            <person name="Nguyen L."/>
            <person name="Nguyen N."/>
            <person name="Okwuonu G."/>
            <person name="Ongeri F."/>
            <person name="Pham C."/>
            <person name="Simmons D."/>
            <person name="Wilczek-Boney K."/>
            <person name="Hale W."/>
            <person name="Jakkamsetti A."/>
            <person name="Pham P."/>
            <person name="Ruth R."/>
            <person name="San Lucas F."/>
            <person name="Warren J."/>
            <person name="Zhang J."/>
            <person name="Zhao Z."/>
            <person name="Zhou C."/>
            <person name="Zhu D."/>
            <person name="Lee S."/>
            <person name="Bess C."/>
            <person name="Blankenburg K."/>
            <person name="Forbes L."/>
            <person name="Fu Q."/>
            <person name="Gubbala S."/>
            <person name="Hirani K."/>
            <person name="Jayaseelan J.C."/>
            <person name="Lara F."/>
            <person name="Munidasa M."/>
            <person name="Palculict T."/>
            <person name="Patil S."/>
            <person name="Pu L.-L."/>
            <person name="Saada N."/>
            <person name="Tang L."/>
            <person name="Weissenberger G."/>
            <person name="Zhu Y."/>
            <person name="Hemphill L."/>
            <person name="Shang Y."/>
            <person name="Youmans B."/>
            <person name="Ayvaz T."/>
            <person name="Ross M."/>
            <person name="Santibanez J."/>
            <person name="Aqrawi P."/>
            <person name="Gross S."/>
            <person name="Joshi V."/>
            <person name="Fowler G."/>
            <person name="Nazareth L."/>
            <person name="Reid J."/>
            <person name="Worley K."/>
            <person name="Petrosino J."/>
            <person name="Highlander S."/>
            <person name="Gibbs R."/>
        </authorList>
    </citation>
    <scope>NUCLEOTIDE SEQUENCE [LARGE SCALE GENOMIC DNA]</scope>
    <source>
        <strain evidence="13 14">ATCC 25976</strain>
    </source>
</reference>
<evidence type="ECO:0000256" key="1">
    <source>
        <dbReference type="ARBA" id="ARBA00000851"/>
    </source>
</evidence>
<dbReference type="Pfam" id="PF04313">
    <property type="entry name" value="HSDR_N"/>
    <property type="match status" value="1"/>
</dbReference>
<keyword evidence="9" id="KW-0067">ATP-binding</keyword>
<dbReference type="Proteomes" id="UP000005467">
    <property type="component" value="Unassembled WGS sequence"/>
</dbReference>
<dbReference type="InterPro" id="IPR014001">
    <property type="entry name" value="Helicase_ATP-bd"/>
</dbReference>
<feature type="coiled-coil region" evidence="11">
    <location>
        <begin position="943"/>
        <end position="970"/>
    </location>
</feature>
<dbReference type="Gene3D" id="3.40.50.300">
    <property type="entry name" value="P-loop containing nucleotide triphosphate hydrolases"/>
    <property type="match status" value="2"/>
</dbReference>
<name>E8KK59_9PAST</name>
<keyword evidence="10" id="KW-0238">DNA-binding</keyword>
<dbReference type="PROSITE" id="PS51192">
    <property type="entry name" value="HELICASE_ATP_BIND_1"/>
    <property type="match status" value="1"/>
</dbReference>
<evidence type="ECO:0000256" key="9">
    <source>
        <dbReference type="ARBA" id="ARBA00022840"/>
    </source>
</evidence>
<dbReference type="SUPFAM" id="SSF52540">
    <property type="entry name" value="P-loop containing nucleoside triphosphate hydrolases"/>
    <property type="match status" value="2"/>
</dbReference>
<proteinExistence type="inferred from homology"/>
<comment type="catalytic activity">
    <reaction evidence="1">
        <text>Endonucleolytic cleavage of DNA to give random double-stranded fragments with terminal 5'-phosphates, ATP is simultaneously hydrolyzed.</text>
        <dbReference type="EC" id="3.1.21.3"/>
    </reaction>
</comment>
<dbReference type="InterPro" id="IPR051268">
    <property type="entry name" value="Type-I_R_enzyme_R_subunit"/>
</dbReference>
<evidence type="ECO:0000256" key="6">
    <source>
        <dbReference type="ARBA" id="ARBA00022747"/>
    </source>
</evidence>
<dbReference type="InterPro" id="IPR055180">
    <property type="entry name" value="HsdR_RecA-like_helicase_dom_2"/>
</dbReference>
<sequence length="1064" mass="123031">MKKAEISVIYTYLNKYRKTAMTARYNEKTRVQIPTVAHLGRLGYQYLSLKTAQWDVSNNIFGEIFKSSIAKINPNLTTFDLERELKDVAMLLKNEDLGQAFYKRLLQVGTARLIDFDCIENNQFHVVAELTCGDKDGDNFRPDITLLINGLPLVFLEVKKPNAQNGLQSEFERMQYRCKKPAFRPYINATQLMVFSNNQEYQTADRHKTQGAFYATTGFHGVQFNYFRDEGEIAEEQAVKLNENLAILPEAELNRILLDFNEPMLKNDAEFRTNLDPNSPTNRLCTALLHKERLLFLLKYGIAYVEEQGSVEKHVMRYPQLFATKAISRHLAAGKKKGIIWHTQGSGKTALAYYNVRVLTDFYQRQNVIPKFYFIVDRLDLRNQAISEFSHRGLQVNSINSREEFAQEMRKAAALSNCSGDPEITVINIQKFQNSNVAEFIPDYDISVQRIFFIDEAHRSFGNQAQTVSQFLASLIQADPSAVHIGLTGTPLLGGGKNRVGSTAIFGDYIHKYYYNQSIADGYTLRLIREEIESNYKAELSQILADLQIQQGSIKSRTITSRRRFVEPMLDYIVQDFEKFRRQKADNSLGAMVICDSSDQARMMHFLFNQKYAENPQDLTAYREKLAENDPHFFDELPKVAESTATYNLAKRTVTSASLILSDEGDKTYRKDLVDDYKAGKTDLLFVYNMLLTGFDAKRLKKLYLGRVIKEHNLLQALTRVNRTYKDYEFGYVVDFADIQAEFDKTNAAYQAELQLELGDEAEHYSQLFKSQAEIDQDIAQIKEVLFDFETENAEIFRQQLDEIDDKQKLLELKRTLELARSLYNQLKVDEKSGLERLDFEQYNVLYRQVLDRLFQVNTMERVDSGDLQGVLNEALENIYFTFHKTSEAELKLADSLQEQMRKTREAFARNIDQKDPEFVRLLDELKRLFEKRNVQSVSQAEMQTHIDEFAKLERQMGKLNAENHRLSLKFAGDAKFVRIFKRGVQDFSLQQNRSHFMEGLQQIKFSNDQFVLNQGDLLQNSSSYFEQESLRTVTKLKSEFQLPLDNKALMNLNKLIVSEYIGA</sequence>
<dbReference type="AlphaFoldDB" id="E8KK59"/>
<dbReference type="REBASE" id="39713">
    <property type="entry name" value="Aur25976ORF2224P"/>
</dbReference>
<evidence type="ECO:0000256" key="8">
    <source>
        <dbReference type="ARBA" id="ARBA00022801"/>
    </source>
</evidence>
<protein>
    <recommendedName>
        <fullName evidence="3">type I site-specific deoxyribonuclease</fullName>
        <ecNumber evidence="3">3.1.21.3</ecNumber>
    </recommendedName>
</protein>
<evidence type="ECO:0000256" key="4">
    <source>
        <dbReference type="ARBA" id="ARBA00022722"/>
    </source>
</evidence>
<organism evidence="13 14">
    <name type="scientific">Actinobacillus ureae ATCC 25976</name>
    <dbReference type="NCBI Taxonomy" id="887324"/>
    <lineage>
        <taxon>Bacteria</taxon>
        <taxon>Pseudomonadati</taxon>
        <taxon>Pseudomonadota</taxon>
        <taxon>Gammaproteobacteria</taxon>
        <taxon>Pasteurellales</taxon>
        <taxon>Pasteurellaceae</taxon>
        <taxon>Actinobacillus</taxon>
    </lineage>
</organism>
<dbReference type="Pfam" id="PF22679">
    <property type="entry name" value="T1R_D3-like"/>
    <property type="match status" value="1"/>
</dbReference>
<gene>
    <name evidence="13" type="primary">hsdR</name>
    <name evidence="13" type="ORF">HMPREF0027_2226</name>
</gene>
<keyword evidence="5" id="KW-0547">Nucleotide-binding</keyword>
<evidence type="ECO:0000259" key="12">
    <source>
        <dbReference type="PROSITE" id="PS51192"/>
    </source>
</evidence>
<evidence type="ECO:0000313" key="14">
    <source>
        <dbReference type="Proteomes" id="UP000005467"/>
    </source>
</evidence>
<keyword evidence="4" id="KW-0540">Nuclease</keyword>
<dbReference type="PANTHER" id="PTHR30195">
    <property type="entry name" value="TYPE I SITE-SPECIFIC DEOXYRIBONUCLEASE PROTEIN SUBUNIT M AND R"/>
    <property type="match status" value="1"/>
</dbReference>
<evidence type="ECO:0000256" key="2">
    <source>
        <dbReference type="ARBA" id="ARBA00008598"/>
    </source>
</evidence>
<accession>E8KK59</accession>
<keyword evidence="7" id="KW-0255">Endonuclease</keyword>
<dbReference type="CDD" id="cd22332">
    <property type="entry name" value="HsdR_N"/>
    <property type="match status" value="1"/>
</dbReference>
<dbReference type="GO" id="GO:0003677">
    <property type="term" value="F:DNA binding"/>
    <property type="evidence" value="ECO:0007669"/>
    <property type="project" value="UniProtKB-KW"/>
</dbReference>
<dbReference type="GO" id="GO:0009035">
    <property type="term" value="F:type I site-specific deoxyribonuclease activity"/>
    <property type="evidence" value="ECO:0007669"/>
    <property type="project" value="UniProtKB-EC"/>
</dbReference>
<comment type="caution">
    <text evidence="13">The sequence shown here is derived from an EMBL/GenBank/DDBJ whole genome shotgun (WGS) entry which is preliminary data.</text>
</comment>
<evidence type="ECO:0000256" key="7">
    <source>
        <dbReference type="ARBA" id="ARBA00022759"/>
    </source>
</evidence>
<feature type="domain" description="Helicase ATP-binding" evidence="12">
    <location>
        <begin position="329"/>
        <end position="491"/>
    </location>
</feature>
<evidence type="ECO:0000313" key="13">
    <source>
        <dbReference type="EMBL" id="EFX90706.1"/>
    </source>
</evidence>
<dbReference type="EC" id="3.1.21.3" evidence="3"/>
<dbReference type="Gene3D" id="3.90.1570.50">
    <property type="match status" value="1"/>
</dbReference>
<dbReference type="SMART" id="SM00487">
    <property type="entry name" value="DEXDc"/>
    <property type="match status" value="1"/>
</dbReference>
<evidence type="ECO:0000256" key="11">
    <source>
        <dbReference type="SAM" id="Coils"/>
    </source>
</evidence>
<dbReference type="GO" id="GO:0009307">
    <property type="term" value="P:DNA restriction-modification system"/>
    <property type="evidence" value="ECO:0007669"/>
    <property type="project" value="UniProtKB-KW"/>
</dbReference>
<dbReference type="HOGENOM" id="CLU_015458_1_0_6"/>
<dbReference type="Pfam" id="PF18766">
    <property type="entry name" value="SWI2_SNF2"/>
    <property type="match status" value="1"/>
</dbReference>
<keyword evidence="14" id="KW-1185">Reference proteome</keyword>
<dbReference type="InterPro" id="IPR007409">
    <property type="entry name" value="Restrct_endonuc_type1_HsdR_N"/>
</dbReference>
<keyword evidence="6" id="KW-0680">Restriction system</keyword>
<keyword evidence="8 13" id="KW-0378">Hydrolase</keyword>
<evidence type="ECO:0000256" key="5">
    <source>
        <dbReference type="ARBA" id="ARBA00022741"/>
    </source>
</evidence>
<dbReference type="EMBL" id="AEVG01000144">
    <property type="protein sequence ID" value="EFX90706.1"/>
    <property type="molecule type" value="Genomic_DNA"/>
</dbReference>
<dbReference type="PANTHER" id="PTHR30195:SF15">
    <property type="entry name" value="TYPE I RESTRICTION ENZYME HINDI ENDONUCLEASE SUBUNIT"/>
    <property type="match status" value="1"/>
</dbReference>
<dbReference type="InterPro" id="IPR040980">
    <property type="entry name" value="SWI2_SNF2"/>
</dbReference>
<dbReference type="InterPro" id="IPR027417">
    <property type="entry name" value="P-loop_NTPase"/>
</dbReference>
<evidence type="ECO:0000256" key="10">
    <source>
        <dbReference type="ARBA" id="ARBA00023125"/>
    </source>
</evidence>
<dbReference type="GO" id="GO:0005524">
    <property type="term" value="F:ATP binding"/>
    <property type="evidence" value="ECO:0007669"/>
    <property type="project" value="UniProtKB-KW"/>
</dbReference>